<dbReference type="PANTHER" id="PTHR34070">
    <property type="entry name" value="ARMADILLO-TYPE FOLD"/>
    <property type="match status" value="1"/>
</dbReference>
<dbReference type="EMBL" id="MFFT01000047">
    <property type="protein sequence ID" value="OGF22508.1"/>
    <property type="molecule type" value="Genomic_DNA"/>
</dbReference>
<name>A0A1F5S708_9BACT</name>
<reference evidence="1 2" key="1">
    <citation type="journal article" date="2016" name="Nat. Commun.">
        <title>Thousands of microbial genomes shed light on interconnected biogeochemical processes in an aquifer system.</title>
        <authorList>
            <person name="Anantharaman K."/>
            <person name="Brown C.T."/>
            <person name="Hug L.A."/>
            <person name="Sharon I."/>
            <person name="Castelle C.J."/>
            <person name="Probst A.J."/>
            <person name="Thomas B.C."/>
            <person name="Singh A."/>
            <person name="Wilkins M.J."/>
            <person name="Karaoz U."/>
            <person name="Brodie E.L."/>
            <person name="Williams K.H."/>
            <person name="Hubbard S.S."/>
            <person name="Banfield J.F."/>
        </authorList>
    </citation>
    <scope>NUCLEOTIDE SEQUENCE [LARGE SCALE GENOMIC DNA]</scope>
</reference>
<gene>
    <name evidence="1" type="ORF">A3D45_00300</name>
</gene>
<dbReference type="InterPro" id="IPR016024">
    <property type="entry name" value="ARM-type_fold"/>
</dbReference>
<comment type="caution">
    <text evidence="1">The sequence shown here is derived from an EMBL/GenBank/DDBJ whole genome shotgun (WGS) entry which is preliminary data.</text>
</comment>
<evidence type="ECO:0000313" key="2">
    <source>
        <dbReference type="Proteomes" id="UP000176877"/>
    </source>
</evidence>
<protein>
    <submittedName>
        <fullName evidence="1">DNA alkylation repair protein</fullName>
    </submittedName>
</protein>
<dbReference type="AlphaFoldDB" id="A0A1F5S708"/>
<dbReference type="Gene3D" id="1.25.10.90">
    <property type="match status" value="1"/>
</dbReference>
<organism evidence="1 2">
    <name type="scientific">Candidatus Falkowbacteria bacterium RIFCSPHIGHO2_02_FULL_42_9</name>
    <dbReference type="NCBI Taxonomy" id="1797986"/>
    <lineage>
        <taxon>Bacteria</taxon>
        <taxon>Candidatus Falkowiibacteriota</taxon>
    </lineage>
</organism>
<accession>A0A1F5S708</accession>
<dbReference type="SUPFAM" id="SSF48371">
    <property type="entry name" value="ARM repeat"/>
    <property type="match status" value="1"/>
</dbReference>
<dbReference type="Proteomes" id="UP000176877">
    <property type="component" value="Unassembled WGS sequence"/>
</dbReference>
<dbReference type="PANTHER" id="PTHR34070:SF1">
    <property type="entry name" value="DNA ALKYLATION REPAIR PROTEIN"/>
    <property type="match status" value="1"/>
</dbReference>
<sequence>MSKLKQLKSELNKLANKKQALILAGFFKAGPGEYGAGDVFLGIKVPVQRSVAKKYLDLSLPEIGKLLNSKIHEHRLIALLILLKRYGQAGESNKKKFVDFYLQNTKNINNWDLVDLSGHYILGDYLLDRPRQILYQLAKSKNLWERRIAIISTFAFIRQNEFSDTLKIAEILLRDEHDLIHKAVGWMLREVGKRDQAVLEKFLRRRRKIMPRVMLRYAIEKFGQQKRQAYLKN</sequence>
<proteinExistence type="predicted"/>
<dbReference type="InterPro" id="IPR014825">
    <property type="entry name" value="DNA_alkylation"/>
</dbReference>
<evidence type="ECO:0000313" key="1">
    <source>
        <dbReference type="EMBL" id="OGF22508.1"/>
    </source>
</evidence>
<dbReference type="Pfam" id="PF08713">
    <property type="entry name" value="DNA_alkylation"/>
    <property type="match status" value="1"/>
</dbReference>
<dbReference type="CDD" id="cd06561">
    <property type="entry name" value="AlkD_like"/>
    <property type="match status" value="1"/>
</dbReference>